<dbReference type="Gene3D" id="3.40.532.10">
    <property type="entry name" value="Peptidase C12, ubiquitin carboxyl-terminal hydrolase"/>
    <property type="match status" value="1"/>
</dbReference>
<feature type="site" description="Important for enzyme activity" evidence="10">
    <location>
        <position position="180"/>
    </location>
</feature>
<dbReference type="PANTHER" id="PTHR10589:SF17">
    <property type="entry name" value="UBIQUITIN CARBOXYL-TERMINAL HYDROLASE"/>
    <property type="match status" value="1"/>
</dbReference>
<evidence type="ECO:0000256" key="10">
    <source>
        <dbReference type="PROSITE-ProRule" id="PRU01393"/>
    </source>
</evidence>
<keyword evidence="4 10" id="KW-0645">Protease</keyword>
<feature type="domain" description="UCH catalytic" evidence="12">
    <location>
        <begin position="2"/>
        <end position="225"/>
    </location>
</feature>
<evidence type="ECO:0000256" key="1">
    <source>
        <dbReference type="ARBA" id="ARBA00000707"/>
    </source>
</evidence>
<evidence type="ECO:0000259" key="12">
    <source>
        <dbReference type="PROSITE" id="PS52048"/>
    </source>
</evidence>
<keyword evidence="7 10" id="KW-0788">Thiol protease</keyword>
<evidence type="ECO:0000313" key="13">
    <source>
        <dbReference type="EMBL" id="JAT19327.1"/>
    </source>
</evidence>
<dbReference type="GO" id="GO:0005737">
    <property type="term" value="C:cytoplasm"/>
    <property type="evidence" value="ECO:0007669"/>
    <property type="project" value="TreeGrafter"/>
</dbReference>
<dbReference type="Pfam" id="PF01088">
    <property type="entry name" value="Peptidase_C12"/>
    <property type="match status" value="1"/>
</dbReference>
<evidence type="ECO:0000256" key="9">
    <source>
        <dbReference type="ARBA" id="ARBA00073226"/>
    </source>
</evidence>
<evidence type="ECO:0000256" key="7">
    <source>
        <dbReference type="ARBA" id="ARBA00022807"/>
    </source>
</evidence>
<evidence type="ECO:0000256" key="6">
    <source>
        <dbReference type="ARBA" id="ARBA00022801"/>
    </source>
</evidence>
<feature type="site" description="Transition state stabilizer" evidence="10">
    <location>
        <position position="86"/>
    </location>
</feature>
<dbReference type="GO" id="GO:0006511">
    <property type="term" value="P:ubiquitin-dependent protein catabolic process"/>
    <property type="evidence" value="ECO:0007669"/>
    <property type="project" value="UniProtKB-UniRule"/>
</dbReference>
<gene>
    <name evidence="13" type="ORF">g.12086</name>
</gene>
<dbReference type="SUPFAM" id="SSF54001">
    <property type="entry name" value="Cysteine proteinases"/>
    <property type="match status" value="1"/>
</dbReference>
<evidence type="ECO:0000256" key="8">
    <source>
        <dbReference type="ARBA" id="ARBA00055560"/>
    </source>
</evidence>
<dbReference type="AlphaFoldDB" id="A0A1B6L6K8"/>
<evidence type="ECO:0000256" key="2">
    <source>
        <dbReference type="ARBA" id="ARBA00009326"/>
    </source>
</evidence>
<dbReference type="FunFam" id="3.40.532.10:FF:000006">
    <property type="entry name" value="Ubiquitin carboxyl-terminal hydrolase"/>
    <property type="match status" value="1"/>
</dbReference>
<dbReference type="EMBL" id="GEBQ01020650">
    <property type="protein sequence ID" value="JAT19327.1"/>
    <property type="molecule type" value="Transcribed_RNA"/>
</dbReference>
<dbReference type="CDD" id="cd09616">
    <property type="entry name" value="Peptidase_C12_UCH_L1_L3"/>
    <property type="match status" value="1"/>
</dbReference>
<dbReference type="EC" id="3.4.19.12" evidence="3 11"/>
<evidence type="ECO:0000256" key="4">
    <source>
        <dbReference type="ARBA" id="ARBA00022670"/>
    </source>
</evidence>
<dbReference type="InterPro" id="IPR038765">
    <property type="entry name" value="Papain-like_cys_pep_sf"/>
</dbReference>
<dbReference type="GO" id="GO:0004843">
    <property type="term" value="F:cysteine-type deubiquitinase activity"/>
    <property type="evidence" value="ECO:0007669"/>
    <property type="project" value="UniProtKB-UniRule"/>
</dbReference>
<evidence type="ECO:0000256" key="3">
    <source>
        <dbReference type="ARBA" id="ARBA00012759"/>
    </source>
</evidence>
<dbReference type="InterPro" id="IPR001578">
    <property type="entry name" value="Peptidase_C12_UCH"/>
</dbReference>
<comment type="function">
    <text evidence="8">Ubiquitin-protein hydrolase is involved both in the processing of ubiquitin precursors and of ubiquitinated proteins. This enzyme is a thiol protease that recognizes and hydrolyzes a peptide bond at the C-terminal glycine of ubiquitin.</text>
</comment>
<keyword evidence="5 10" id="KW-0833">Ubl conjugation pathway</keyword>
<dbReference type="PRINTS" id="PR00707">
    <property type="entry name" value="UBCTHYDRLASE"/>
</dbReference>
<keyword evidence="6 10" id="KW-0378">Hydrolase</keyword>
<dbReference type="GO" id="GO:0016579">
    <property type="term" value="P:protein deubiquitination"/>
    <property type="evidence" value="ECO:0007669"/>
    <property type="project" value="TreeGrafter"/>
</dbReference>
<feature type="active site" description="Proton donor" evidence="10">
    <location>
        <position position="165"/>
    </location>
</feature>
<sequence length="227" mass="25166">MAWLPLESNPDVMNKLLVSVGVPEKWQIVDVYGLDPDLLAVVPRPVVALILLFPTSDKYEEHRVTQEEEVKSKGQTVSSDVYYMKQYAQNACGTVALLHSIGNNLDKIHLGDGCLKQFFDDTKQSTPEERGEMLMKNAGVISAHQALAQEGQTEAPSPNEPVNFHFVSFVCKDGHLYELDGRKSFPINHGTCTSDTLLEDGAKVIQEYTSRDPDDIRFTVVALTAAE</sequence>
<dbReference type="PANTHER" id="PTHR10589">
    <property type="entry name" value="UBIQUITIN CARBOXYL-TERMINAL HYDROLASE"/>
    <property type="match status" value="1"/>
</dbReference>
<reference evidence="13" key="1">
    <citation type="submission" date="2015-11" db="EMBL/GenBank/DDBJ databases">
        <title>De novo transcriptome assembly of four potential Pierce s Disease insect vectors from Arizona vineyards.</title>
        <authorList>
            <person name="Tassone E.E."/>
        </authorList>
    </citation>
    <scope>NUCLEOTIDE SEQUENCE</scope>
</reference>
<dbReference type="InterPro" id="IPR036959">
    <property type="entry name" value="Peptidase_C12_UCH_sf"/>
</dbReference>
<evidence type="ECO:0000256" key="11">
    <source>
        <dbReference type="RuleBase" id="RU361215"/>
    </source>
</evidence>
<organism evidence="13">
    <name type="scientific">Graphocephala atropunctata</name>
    <dbReference type="NCBI Taxonomy" id="36148"/>
    <lineage>
        <taxon>Eukaryota</taxon>
        <taxon>Metazoa</taxon>
        <taxon>Ecdysozoa</taxon>
        <taxon>Arthropoda</taxon>
        <taxon>Hexapoda</taxon>
        <taxon>Insecta</taxon>
        <taxon>Pterygota</taxon>
        <taxon>Neoptera</taxon>
        <taxon>Paraneoptera</taxon>
        <taxon>Hemiptera</taxon>
        <taxon>Auchenorrhyncha</taxon>
        <taxon>Membracoidea</taxon>
        <taxon>Cicadellidae</taxon>
        <taxon>Cicadellinae</taxon>
        <taxon>Cicadellini</taxon>
        <taxon>Graphocephala</taxon>
    </lineage>
</organism>
<protein>
    <recommendedName>
        <fullName evidence="9 11">Ubiquitin carboxyl-terminal hydrolase</fullName>
        <ecNumber evidence="3 11">3.4.19.12</ecNumber>
    </recommendedName>
</protein>
<proteinExistence type="inferred from homology"/>
<evidence type="ECO:0000256" key="5">
    <source>
        <dbReference type="ARBA" id="ARBA00022786"/>
    </source>
</evidence>
<name>A0A1B6L6K8_9HEMI</name>
<dbReference type="PROSITE" id="PS52048">
    <property type="entry name" value="UCH_DOMAIN"/>
    <property type="match status" value="1"/>
</dbReference>
<accession>A0A1B6L6K8</accession>
<comment type="similarity">
    <text evidence="2 10 11">Belongs to the peptidase C12 family.</text>
</comment>
<feature type="active site" description="Nucleophile" evidence="10">
    <location>
        <position position="92"/>
    </location>
</feature>
<comment type="catalytic activity">
    <reaction evidence="1 10 11">
        <text>Thiol-dependent hydrolysis of ester, thioester, amide, peptide and isopeptide bonds formed by the C-terminal Gly of ubiquitin (a 76-residue protein attached to proteins as an intracellular targeting signal).</text>
        <dbReference type="EC" id="3.4.19.12"/>
    </reaction>
</comment>